<dbReference type="EMBL" id="CP005290">
    <property type="protein sequence ID" value="AGK61491.1"/>
    <property type="molecule type" value="Genomic_DNA"/>
</dbReference>
<dbReference type="Proteomes" id="UP000013307">
    <property type="component" value="Chromosome"/>
</dbReference>
<reference evidence="2 3" key="1">
    <citation type="journal article" date="2013" name="Genome Announc.">
        <title>Complete Genome Sequence of the Thermophilic and Facultatively Chemolithoautotrophic Sulfate Reducer Archaeoglobus sulfaticallidus Strain PM70-1T.</title>
        <authorList>
            <person name="Stokke R."/>
            <person name="Hocking W.P."/>
            <person name="Steinsbu B.O."/>
            <person name="Steen I.H."/>
        </authorList>
    </citation>
    <scope>NUCLEOTIDE SEQUENCE [LARGE SCALE GENOMIC DNA]</scope>
    <source>
        <strain evidence="2">PM70-1</strain>
    </source>
</reference>
<protein>
    <submittedName>
        <fullName evidence="2">Uncharacterized protein</fullName>
    </submittedName>
</protein>
<dbReference type="AlphaFoldDB" id="N0BLS6"/>
<gene>
    <name evidence="2" type="ORF">Asulf_01508</name>
</gene>
<keyword evidence="1" id="KW-0472">Membrane</keyword>
<proteinExistence type="predicted"/>
<sequence length="220" mass="24944">MPNSKSETENKVSSVLDLIGEKEFRMLTLVGVFAALSMYLFKLSRDMNGDERIYIGFGAVSSLYLFLYLAITVISRIFSSGIKLWWKREVEDFLTFSAELILIVSLFAYMLSSFIFLAIFEFPLESTVYAIFFNHIIGILLFFKFVMPIRRKSISISALISLATIFLTSYLVVYNIPSKFLQIFTATTIVEPVIRGIGGAAIIALLATPFAYIYDKFKKS</sequence>
<feature type="transmembrane region" description="Helical" evidence="1">
    <location>
        <begin position="24"/>
        <end position="41"/>
    </location>
</feature>
<feature type="transmembrane region" description="Helical" evidence="1">
    <location>
        <begin position="126"/>
        <end position="147"/>
    </location>
</feature>
<dbReference type="eggNOG" id="arCOG08987">
    <property type="taxonomic scope" value="Archaea"/>
</dbReference>
<dbReference type="GeneID" id="15393143"/>
<accession>N0BLS6</accession>
<feature type="transmembrane region" description="Helical" evidence="1">
    <location>
        <begin position="154"/>
        <end position="173"/>
    </location>
</feature>
<dbReference type="RefSeq" id="WP_015591089.1">
    <property type="nucleotide sequence ID" value="NC_021169.1"/>
</dbReference>
<organism evidence="2 3">
    <name type="scientific">Archaeoglobus sulfaticallidus PM70-1</name>
    <dbReference type="NCBI Taxonomy" id="387631"/>
    <lineage>
        <taxon>Archaea</taxon>
        <taxon>Methanobacteriati</taxon>
        <taxon>Methanobacteriota</taxon>
        <taxon>Archaeoglobi</taxon>
        <taxon>Archaeoglobales</taxon>
        <taxon>Archaeoglobaceae</taxon>
        <taxon>Archaeoglobus</taxon>
    </lineage>
</organism>
<name>N0BLS6_9EURY</name>
<keyword evidence="1" id="KW-0812">Transmembrane</keyword>
<feature type="transmembrane region" description="Helical" evidence="1">
    <location>
        <begin position="53"/>
        <end position="79"/>
    </location>
</feature>
<feature type="transmembrane region" description="Helical" evidence="1">
    <location>
        <begin position="193"/>
        <end position="214"/>
    </location>
</feature>
<keyword evidence="3" id="KW-1185">Reference proteome</keyword>
<dbReference type="KEGG" id="ast:Asulf_01508"/>
<evidence type="ECO:0000313" key="3">
    <source>
        <dbReference type="Proteomes" id="UP000013307"/>
    </source>
</evidence>
<evidence type="ECO:0000256" key="1">
    <source>
        <dbReference type="SAM" id="Phobius"/>
    </source>
</evidence>
<keyword evidence="1" id="KW-1133">Transmembrane helix</keyword>
<dbReference type="STRING" id="387631.Asulf_01508"/>
<dbReference type="HOGENOM" id="CLU_1253515_0_0_2"/>
<feature type="transmembrane region" description="Helical" evidence="1">
    <location>
        <begin position="100"/>
        <end position="120"/>
    </location>
</feature>
<evidence type="ECO:0000313" key="2">
    <source>
        <dbReference type="EMBL" id="AGK61491.1"/>
    </source>
</evidence>